<organism evidence="2 3">
    <name type="scientific">Ensete ventricosum</name>
    <name type="common">Abyssinian banana</name>
    <name type="synonym">Musa ensete</name>
    <dbReference type="NCBI Taxonomy" id="4639"/>
    <lineage>
        <taxon>Eukaryota</taxon>
        <taxon>Viridiplantae</taxon>
        <taxon>Streptophyta</taxon>
        <taxon>Embryophyta</taxon>
        <taxon>Tracheophyta</taxon>
        <taxon>Spermatophyta</taxon>
        <taxon>Magnoliopsida</taxon>
        <taxon>Liliopsida</taxon>
        <taxon>Zingiberales</taxon>
        <taxon>Musaceae</taxon>
        <taxon>Ensete</taxon>
    </lineage>
</organism>
<gene>
    <name evidence="2" type="ORF">B296_00018576</name>
</gene>
<proteinExistence type="predicted"/>
<comment type="caution">
    <text evidence="2">The sequence shown here is derived from an EMBL/GenBank/DDBJ whole genome shotgun (WGS) entry which is preliminary data.</text>
</comment>
<dbReference type="AlphaFoldDB" id="A0A427B3K8"/>
<dbReference type="Proteomes" id="UP000287651">
    <property type="component" value="Unassembled WGS sequence"/>
</dbReference>
<feature type="compositionally biased region" description="Acidic residues" evidence="1">
    <location>
        <begin position="40"/>
        <end position="49"/>
    </location>
</feature>
<evidence type="ECO:0000313" key="2">
    <source>
        <dbReference type="EMBL" id="RRT83068.1"/>
    </source>
</evidence>
<evidence type="ECO:0000313" key="3">
    <source>
        <dbReference type="Proteomes" id="UP000287651"/>
    </source>
</evidence>
<feature type="region of interest" description="Disordered" evidence="1">
    <location>
        <begin position="1"/>
        <end position="57"/>
    </location>
</feature>
<evidence type="ECO:0000256" key="1">
    <source>
        <dbReference type="SAM" id="MobiDB-lite"/>
    </source>
</evidence>
<protein>
    <submittedName>
        <fullName evidence="2">Uncharacterized protein</fullName>
    </submittedName>
</protein>
<sequence length="83" mass="9053">MYNGTPKFQGDGSDARPQLFLGKDPQEPLQFSSRAQLDVSDPETSNEEPNETRRRSHYLFRSEIVVVDGVAAAAAAAADDLEA</sequence>
<dbReference type="EMBL" id="AMZH03000567">
    <property type="protein sequence ID" value="RRT83068.1"/>
    <property type="molecule type" value="Genomic_DNA"/>
</dbReference>
<name>A0A427B3K8_ENSVE</name>
<reference evidence="2 3" key="1">
    <citation type="journal article" date="2014" name="Agronomy (Basel)">
        <title>A Draft Genome Sequence for Ensete ventricosum, the Drought-Tolerant Tree Against Hunger.</title>
        <authorList>
            <person name="Harrison J."/>
            <person name="Moore K.A."/>
            <person name="Paszkiewicz K."/>
            <person name="Jones T."/>
            <person name="Grant M."/>
            <person name="Ambacheew D."/>
            <person name="Muzemil S."/>
            <person name="Studholme D.J."/>
        </authorList>
    </citation>
    <scope>NUCLEOTIDE SEQUENCE [LARGE SCALE GENOMIC DNA]</scope>
</reference>
<accession>A0A427B3K8</accession>